<name>A0A811UAE0_CERCA</name>
<organism evidence="2 3">
    <name type="scientific">Ceratitis capitata</name>
    <name type="common">Mediterranean fruit fly</name>
    <name type="synonym">Tephritis capitata</name>
    <dbReference type="NCBI Taxonomy" id="7213"/>
    <lineage>
        <taxon>Eukaryota</taxon>
        <taxon>Metazoa</taxon>
        <taxon>Ecdysozoa</taxon>
        <taxon>Arthropoda</taxon>
        <taxon>Hexapoda</taxon>
        <taxon>Insecta</taxon>
        <taxon>Pterygota</taxon>
        <taxon>Neoptera</taxon>
        <taxon>Endopterygota</taxon>
        <taxon>Diptera</taxon>
        <taxon>Brachycera</taxon>
        <taxon>Muscomorpha</taxon>
        <taxon>Tephritoidea</taxon>
        <taxon>Tephritidae</taxon>
        <taxon>Ceratitis</taxon>
        <taxon>Ceratitis</taxon>
    </lineage>
</organism>
<feature type="region of interest" description="Disordered" evidence="1">
    <location>
        <begin position="1"/>
        <end position="25"/>
    </location>
</feature>
<comment type="caution">
    <text evidence="2">The sequence shown here is derived from an EMBL/GenBank/DDBJ whole genome shotgun (WGS) entry which is preliminary data.</text>
</comment>
<protein>
    <submittedName>
        <fullName evidence="2">(Mediterranean fruit fly) hypothetical protein</fullName>
    </submittedName>
</protein>
<dbReference type="Proteomes" id="UP000606786">
    <property type="component" value="Unassembled WGS sequence"/>
</dbReference>
<accession>A0A811UAE0</accession>
<feature type="compositionally biased region" description="Polar residues" evidence="1">
    <location>
        <begin position="1"/>
        <end position="20"/>
    </location>
</feature>
<dbReference type="OrthoDB" id="447637at2759"/>
<sequence length="57" mass="6159">MPALETENNNGADSLSSVDQSKPMKGPVIGIIYPPPEILSIKLLALWPEMVLSLKLV</sequence>
<dbReference type="EMBL" id="CAJHJT010000001">
    <property type="protein sequence ID" value="CAD6995500.1"/>
    <property type="molecule type" value="Genomic_DNA"/>
</dbReference>
<dbReference type="AlphaFoldDB" id="A0A811UAE0"/>
<evidence type="ECO:0000313" key="3">
    <source>
        <dbReference type="Proteomes" id="UP000606786"/>
    </source>
</evidence>
<reference evidence="2" key="1">
    <citation type="submission" date="2020-11" db="EMBL/GenBank/DDBJ databases">
        <authorList>
            <person name="Whitehead M."/>
        </authorList>
    </citation>
    <scope>NUCLEOTIDE SEQUENCE</scope>
    <source>
        <strain evidence="2">EGII</strain>
    </source>
</reference>
<keyword evidence="3" id="KW-1185">Reference proteome</keyword>
<evidence type="ECO:0000256" key="1">
    <source>
        <dbReference type="SAM" id="MobiDB-lite"/>
    </source>
</evidence>
<proteinExistence type="predicted"/>
<gene>
    <name evidence="2" type="ORF">CCAP1982_LOCUS4213</name>
</gene>
<evidence type="ECO:0000313" key="2">
    <source>
        <dbReference type="EMBL" id="CAD6995500.1"/>
    </source>
</evidence>